<evidence type="ECO:0000256" key="2">
    <source>
        <dbReference type="ARBA" id="ARBA00004906"/>
    </source>
</evidence>
<comment type="pathway">
    <text evidence="2">Protein modification; protein ubiquitination.</text>
</comment>
<evidence type="ECO:0000256" key="9">
    <source>
        <dbReference type="ARBA" id="ARBA00023306"/>
    </source>
</evidence>
<comment type="caution">
    <text evidence="13">The sequence shown here is derived from an EMBL/GenBank/DDBJ whole genome shotgun (WGS) entry which is preliminary data.</text>
</comment>
<comment type="function">
    <text evidence="11">Component of the anaphase promoting complex/cyclosome (APC/C), a cell cycle-regulated E3 ubiquitin ligase that controls progression through mitosis and the G1 phase of the cell cycle. The APC/C complex acts by mediating ubiquitination and subsequent degradation of target proteins: it mainly mediates the formation of 'Lys-11'-linked polyubiquitin chains and, to a lower extent, the formation of 'Lys-48'- and 'Lys-63'-linked polyubiquitin chains. The APC/C complex catalyzes assembly of branched 'Lys-11'-/'Lys-48'-linked branched ubiquitin chains on target proteins.</text>
</comment>
<comment type="subcellular location">
    <subcellularLocation>
        <location evidence="1">Nucleus</location>
    </subcellularLocation>
</comment>
<keyword evidence="14" id="KW-1185">Reference proteome</keyword>
<protein>
    <recommendedName>
        <fullName evidence="4">Anaphase-promoting complex subunit 13</fullName>
    </recommendedName>
    <alternativeName>
        <fullName evidence="10">Cyclosome subunit 13</fullName>
    </alternativeName>
</protein>
<dbReference type="Pfam" id="PF05839">
    <property type="entry name" value="Apc13p"/>
    <property type="match status" value="1"/>
</dbReference>
<evidence type="ECO:0000256" key="6">
    <source>
        <dbReference type="ARBA" id="ARBA00022776"/>
    </source>
</evidence>
<evidence type="ECO:0000256" key="4">
    <source>
        <dbReference type="ARBA" id="ARBA00013935"/>
    </source>
</evidence>
<accession>A0A8X6WF33</accession>
<gene>
    <name evidence="13" type="primary">Anapc13</name>
    <name evidence="13" type="ORF">TNCV_4024851</name>
</gene>
<feature type="region of interest" description="Disordered" evidence="12">
    <location>
        <begin position="52"/>
        <end position="74"/>
    </location>
</feature>
<evidence type="ECO:0000256" key="5">
    <source>
        <dbReference type="ARBA" id="ARBA00022618"/>
    </source>
</evidence>
<keyword evidence="9" id="KW-0131">Cell cycle</keyword>
<name>A0A8X6WF33_TRICX</name>
<dbReference type="GO" id="GO:0051301">
    <property type="term" value="P:cell division"/>
    <property type="evidence" value="ECO:0007669"/>
    <property type="project" value="UniProtKB-KW"/>
</dbReference>
<evidence type="ECO:0000313" key="13">
    <source>
        <dbReference type="EMBL" id="GFY32861.1"/>
    </source>
</evidence>
<dbReference type="PANTHER" id="PTHR28672:SF1">
    <property type="entry name" value="ANAPHASE-PROMOTING COMPLEX SUBUNIT 13"/>
    <property type="match status" value="1"/>
</dbReference>
<evidence type="ECO:0000256" key="10">
    <source>
        <dbReference type="ARBA" id="ARBA00031338"/>
    </source>
</evidence>
<evidence type="ECO:0000313" key="14">
    <source>
        <dbReference type="Proteomes" id="UP000887159"/>
    </source>
</evidence>
<dbReference type="GO" id="GO:0070979">
    <property type="term" value="P:protein K11-linked ubiquitination"/>
    <property type="evidence" value="ECO:0007669"/>
    <property type="project" value="TreeGrafter"/>
</dbReference>
<keyword evidence="8" id="KW-0539">Nucleus</keyword>
<reference evidence="13" key="1">
    <citation type="submission" date="2020-08" db="EMBL/GenBank/DDBJ databases">
        <title>Multicomponent nature underlies the extraordinary mechanical properties of spider dragline silk.</title>
        <authorList>
            <person name="Kono N."/>
            <person name="Nakamura H."/>
            <person name="Mori M."/>
            <person name="Yoshida Y."/>
            <person name="Ohtoshi R."/>
            <person name="Malay A.D."/>
            <person name="Moran D.A.P."/>
            <person name="Tomita M."/>
            <person name="Numata K."/>
            <person name="Arakawa K."/>
        </authorList>
    </citation>
    <scope>NUCLEOTIDE SEQUENCE</scope>
</reference>
<evidence type="ECO:0000256" key="3">
    <source>
        <dbReference type="ARBA" id="ARBA00006940"/>
    </source>
</evidence>
<dbReference type="Proteomes" id="UP000887159">
    <property type="component" value="Unassembled WGS sequence"/>
</dbReference>
<dbReference type="EMBL" id="BMAU01021405">
    <property type="protein sequence ID" value="GFY32861.1"/>
    <property type="molecule type" value="Genomic_DNA"/>
</dbReference>
<keyword evidence="5" id="KW-0132">Cell division</keyword>
<dbReference type="PANTHER" id="PTHR28672">
    <property type="entry name" value="ANAPHASE-PROMOTING COMPLEX SUBUNIT 13"/>
    <property type="match status" value="1"/>
</dbReference>
<evidence type="ECO:0000256" key="11">
    <source>
        <dbReference type="ARBA" id="ARBA00045696"/>
    </source>
</evidence>
<comment type="similarity">
    <text evidence="3">Belongs to the APC13 family.</text>
</comment>
<evidence type="ECO:0000256" key="1">
    <source>
        <dbReference type="ARBA" id="ARBA00004123"/>
    </source>
</evidence>
<organism evidence="13 14">
    <name type="scientific">Trichonephila clavipes</name>
    <name type="common">Golden silk orbweaver</name>
    <name type="synonym">Nephila clavipes</name>
    <dbReference type="NCBI Taxonomy" id="2585209"/>
    <lineage>
        <taxon>Eukaryota</taxon>
        <taxon>Metazoa</taxon>
        <taxon>Ecdysozoa</taxon>
        <taxon>Arthropoda</taxon>
        <taxon>Chelicerata</taxon>
        <taxon>Arachnida</taxon>
        <taxon>Araneae</taxon>
        <taxon>Araneomorphae</taxon>
        <taxon>Entelegynae</taxon>
        <taxon>Araneoidea</taxon>
        <taxon>Nephilidae</taxon>
        <taxon>Trichonephila</taxon>
    </lineage>
</organism>
<sequence>MAGDRGTTSSEFLDRSVSSIRMDSNVARNGRLIDLVDTEWRQEKLPNDSIAVPAADLPDAEPDNSNPQETLREQEQKWTDLALNRIDKNVPRAHSS</sequence>
<evidence type="ECO:0000256" key="8">
    <source>
        <dbReference type="ARBA" id="ARBA00023242"/>
    </source>
</evidence>
<dbReference type="AlphaFoldDB" id="A0A8X6WF33"/>
<evidence type="ECO:0000256" key="12">
    <source>
        <dbReference type="SAM" id="MobiDB-lite"/>
    </source>
</evidence>
<dbReference type="InterPro" id="IPR008401">
    <property type="entry name" value="Apc13"/>
</dbReference>
<evidence type="ECO:0000256" key="7">
    <source>
        <dbReference type="ARBA" id="ARBA00022786"/>
    </source>
</evidence>
<proteinExistence type="inferred from homology"/>
<dbReference type="GO" id="GO:0005680">
    <property type="term" value="C:anaphase-promoting complex"/>
    <property type="evidence" value="ECO:0007669"/>
    <property type="project" value="InterPro"/>
</dbReference>
<keyword evidence="7" id="KW-0833">Ubl conjugation pathway</keyword>
<keyword evidence="6" id="KW-0498">Mitosis</keyword>